<dbReference type="STRING" id="91626.A0A0C9M4V4"/>
<dbReference type="GO" id="GO:0003700">
    <property type="term" value="F:DNA-binding transcription factor activity"/>
    <property type="evidence" value="ECO:0007669"/>
    <property type="project" value="UniProtKB-UniRule"/>
</dbReference>
<keyword evidence="1 2" id="KW-0238">DNA-binding</keyword>
<feature type="compositionally biased region" description="Low complexity" evidence="3">
    <location>
        <begin position="442"/>
        <end position="458"/>
    </location>
</feature>
<dbReference type="Proteomes" id="UP000053815">
    <property type="component" value="Unassembled WGS sequence"/>
</dbReference>
<feature type="compositionally biased region" description="Basic and acidic residues" evidence="3">
    <location>
        <begin position="515"/>
        <end position="524"/>
    </location>
</feature>
<dbReference type="GO" id="GO:0051321">
    <property type="term" value="P:meiotic cell cycle"/>
    <property type="evidence" value="ECO:0007669"/>
    <property type="project" value="TreeGrafter"/>
</dbReference>
<feature type="compositionally biased region" description="Polar residues" evidence="3">
    <location>
        <begin position="57"/>
        <end position="84"/>
    </location>
</feature>
<dbReference type="GO" id="GO:0000228">
    <property type="term" value="C:nuclear chromosome"/>
    <property type="evidence" value="ECO:0007669"/>
    <property type="project" value="TreeGrafter"/>
</dbReference>
<feature type="DNA-binding region" description="NDT80" evidence="2">
    <location>
        <begin position="132"/>
        <end position="368"/>
    </location>
</feature>
<dbReference type="InterPro" id="IPR037141">
    <property type="entry name" value="NDT80_DNA-bd_dom_sf"/>
</dbReference>
<feature type="region of interest" description="Disordered" evidence="3">
    <location>
        <begin position="355"/>
        <end position="396"/>
    </location>
</feature>
<evidence type="ECO:0000256" key="1">
    <source>
        <dbReference type="ARBA" id="ARBA00023125"/>
    </source>
</evidence>
<feature type="region of interest" description="Disordered" evidence="3">
    <location>
        <begin position="1"/>
        <end position="164"/>
    </location>
</feature>
<dbReference type="PANTHER" id="PTHR35144:SF2">
    <property type="entry name" value="MEIOSIS-SPECIFIC TRANSCRIPTION FACTOR NDT80"/>
    <property type="match status" value="1"/>
</dbReference>
<dbReference type="EMBL" id="DF836295">
    <property type="protein sequence ID" value="GAN01369.1"/>
    <property type="molecule type" value="Genomic_DNA"/>
</dbReference>
<proteinExistence type="predicted"/>
<feature type="compositionally biased region" description="Low complexity" evidence="3">
    <location>
        <begin position="43"/>
        <end position="56"/>
    </location>
</feature>
<evidence type="ECO:0000259" key="4">
    <source>
        <dbReference type="PROSITE" id="PS51517"/>
    </source>
</evidence>
<dbReference type="PROSITE" id="PS51517">
    <property type="entry name" value="NDT80"/>
    <property type="match status" value="1"/>
</dbReference>
<gene>
    <name evidence="5" type="ORF">MAM1_0006c00802</name>
</gene>
<dbReference type="AlphaFoldDB" id="A0A0C9M4V4"/>
<organism evidence="5">
    <name type="scientific">Mucor ambiguus</name>
    <dbReference type="NCBI Taxonomy" id="91626"/>
    <lineage>
        <taxon>Eukaryota</taxon>
        <taxon>Fungi</taxon>
        <taxon>Fungi incertae sedis</taxon>
        <taxon>Mucoromycota</taxon>
        <taxon>Mucoromycotina</taxon>
        <taxon>Mucoromycetes</taxon>
        <taxon>Mucorales</taxon>
        <taxon>Mucorineae</taxon>
        <taxon>Mucoraceae</taxon>
        <taxon>Mucor</taxon>
    </lineage>
</organism>
<feature type="compositionally biased region" description="Low complexity" evidence="3">
    <location>
        <begin position="661"/>
        <end position="671"/>
    </location>
</feature>
<dbReference type="GO" id="GO:0003677">
    <property type="term" value="F:DNA binding"/>
    <property type="evidence" value="ECO:0007669"/>
    <property type="project" value="UniProtKB-KW"/>
</dbReference>
<feature type="compositionally biased region" description="Low complexity" evidence="3">
    <location>
        <begin position="127"/>
        <end position="150"/>
    </location>
</feature>
<feature type="compositionally biased region" description="Polar residues" evidence="3">
    <location>
        <begin position="505"/>
        <end position="514"/>
    </location>
</feature>
<evidence type="ECO:0000313" key="5">
    <source>
        <dbReference type="EMBL" id="GAN01369.1"/>
    </source>
</evidence>
<dbReference type="PANTHER" id="PTHR35144">
    <property type="entry name" value="MEIOSIS-SPECIFIC TRANSCRIPTION FACTOR NDT80"/>
    <property type="match status" value="1"/>
</dbReference>
<keyword evidence="6" id="KW-1185">Reference proteome</keyword>
<dbReference type="OrthoDB" id="2288358at2759"/>
<accession>A0A0C9M4V4</accession>
<feature type="compositionally biased region" description="Low complexity" evidence="3">
    <location>
        <begin position="85"/>
        <end position="99"/>
    </location>
</feature>
<feature type="compositionally biased region" description="Basic and acidic residues" evidence="3">
    <location>
        <begin position="1"/>
        <end position="19"/>
    </location>
</feature>
<protein>
    <recommendedName>
        <fullName evidence="4">NDT80 domain-containing protein</fullName>
    </recommendedName>
</protein>
<feature type="domain" description="NDT80" evidence="4">
    <location>
        <begin position="132"/>
        <end position="368"/>
    </location>
</feature>
<feature type="compositionally biased region" description="Low complexity" evidence="3">
    <location>
        <begin position="614"/>
        <end position="634"/>
    </location>
</feature>
<feature type="compositionally biased region" description="Polar residues" evidence="3">
    <location>
        <begin position="370"/>
        <end position="396"/>
    </location>
</feature>
<name>A0A0C9M4V4_9FUNG</name>
<dbReference type="SUPFAM" id="SSF49417">
    <property type="entry name" value="p53-like transcription factors"/>
    <property type="match status" value="1"/>
</dbReference>
<evidence type="ECO:0000313" key="6">
    <source>
        <dbReference type="Proteomes" id="UP000053815"/>
    </source>
</evidence>
<dbReference type="InterPro" id="IPR052605">
    <property type="entry name" value="Fungal_trans_regulator"/>
</dbReference>
<dbReference type="Gene3D" id="2.60.40.1390">
    <property type="entry name" value="NDT80 DNA-binding domain"/>
    <property type="match status" value="1"/>
</dbReference>
<feature type="region of interest" description="Disordered" evidence="3">
    <location>
        <begin position="435"/>
        <end position="671"/>
    </location>
</feature>
<dbReference type="InterPro" id="IPR024061">
    <property type="entry name" value="NDT80_DNA-bd_dom"/>
</dbReference>
<feature type="compositionally biased region" description="Polar residues" evidence="3">
    <location>
        <begin position="23"/>
        <end position="33"/>
    </location>
</feature>
<reference evidence="5" key="1">
    <citation type="submission" date="2014-09" db="EMBL/GenBank/DDBJ databases">
        <title>Draft genome sequence of an oleaginous Mucoromycotina fungus Mucor ambiguus NBRC6742.</title>
        <authorList>
            <person name="Takeda I."/>
            <person name="Yamane N."/>
            <person name="Morita T."/>
            <person name="Tamano K."/>
            <person name="Machida M."/>
            <person name="Baker S."/>
            <person name="Koike H."/>
        </authorList>
    </citation>
    <scope>NUCLEOTIDE SEQUENCE</scope>
    <source>
        <strain evidence="5">NBRC 6742</strain>
    </source>
</reference>
<evidence type="ECO:0000256" key="3">
    <source>
        <dbReference type="SAM" id="MobiDB-lite"/>
    </source>
</evidence>
<sequence>MDPESHRYMNQDYSQEPHHHMNRQQSFHQPDTTHQYHHHQAHHQQNQALMPMQQQQSPYNNNATVNTTPVKSESSPQSRVIMSSQPTTPQPTANNTDPNDSIKNDDLDESNLQYPSSPPLPLEAQKYNSSATPGTSSSSSNYHPHVSNHSTSRDRKESLISETCPSFGPTEYAHNIVSLDRHTTIDVRLHTKVDRGFFLADNDWTCYRRNYFQVSGSFSLEGVGILYEGQDFPCLAKDHNGSLEEIHCFMLGVSARLSDCDKSIQLIQHTPKRDKGPQTTPTPKLIRPGGNIGFSAVGSSQSIVTFERLQFKTATANNGKRRAAQQYYVIVVELLAKLRNGNTITVATAKSSSLVVRGRSPGHYAETDSGAHSSSKRTSSGGGPTSSVIQHSSSTAHVPYGRPTAYAGASAHLFQPTEYMPYDYHGVAYTNYSHMPPPPPMSHSHSYPGLQQQQQQPQTYTSVHDRVHSSASSEAPYPANDHHHQPQQHHSNEQPDYSSVKDESTSSPYYWQRQQGERQEDTHHQQHQQQHPQDWNRIRMASNNSASSVDNSQHGSPYMSHHQQHQQAPDHYYSHPHSHAPPPPPPQAQSQYGHHPSYGHHHPLTQSLPPPPSSATAAGSDHYPTYQPPQQQQHYEWRPTNNKIPMYTYDTDNNRKEYERPQPGGTPPASSSSPIAVLHLAVLSDLDLSCLLMSAFRLLLVQHLWLVQIYKLELVAWHCQIHMRIQEMAVHQRQVGQPWACA</sequence>
<dbReference type="InterPro" id="IPR008967">
    <property type="entry name" value="p53-like_TF_DNA-bd_sf"/>
</dbReference>
<evidence type="ECO:0000256" key="2">
    <source>
        <dbReference type="PROSITE-ProRule" id="PRU00850"/>
    </source>
</evidence>
<dbReference type="GO" id="GO:0045944">
    <property type="term" value="P:positive regulation of transcription by RNA polymerase II"/>
    <property type="evidence" value="ECO:0007669"/>
    <property type="project" value="TreeGrafter"/>
</dbReference>
<dbReference type="Pfam" id="PF05224">
    <property type="entry name" value="NDT80_PhoG"/>
    <property type="match status" value="1"/>
</dbReference>